<dbReference type="GO" id="GO:0044877">
    <property type="term" value="F:protein-containing complex binding"/>
    <property type="evidence" value="ECO:0007669"/>
    <property type="project" value="TreeGrafter"/>
</dbReference>
<protein>
    <submittedName>
        <fullName evidence="3">SDR family oxidoreductase</fullName>
    </submittedName>
</protein>
<dbReference type="Pfam" id="PF13460">
    <property type="entry name" value="NAD_binding_10"/>
    <property type="match status" value="1"/>
</dbReference>
<evidence type="ECO:0000313" key="4">
    <source>
        <dbReference type="Proteomes" id="UP001141259"/>
    </source>
</evidence>
<dbReference type="PANTHER" id="PTHR12126">
    <property type="entry name" value="NADH-UBIQUINONE OXIDOREDUCTASE 39 KDA SUBUNIT-RELATED"/>
    <property type="match status" value="1"/>
</dbReference>
<dbReference type="SUPFAM" id="SSF51735">
    <property type="entry name" value="NAD(P)-binding Rossmann-fold domains"/>
    <property type="match status" value="1"/>
</dbReference>
<keyword evidence="1" id="KW-0812">Transmembrane</keyword>
<proteinExistence type="predicted"/>
<evidence type="ECO:0000256" key="1">
    <source>
        <dbReference type="SAM" id="Phobius"/>
    </source>
</evidence>
<evidence type="ECO:0000259" key="2">
    <source>
        <dbReference type="Pfam" id="PF13460"/>
    </source>
</evidence>
<dbReference type="InterPro" id="IPR016040">
    <property type="entry name" value="NAD(P)-bd_dom"/>
</dbReference>
<keyword evidence="4" id="KW-1185">Reference proteome</keyword>
<sequence>MRLPASDRPTRCLVMGATGYLGSLLVPALVAAGHDVSALVRSSGSLPSPVTVHRGDATEPSAVRAALAGVDVAYFLVHSLDRDDFADVDRRAATVLAAEAAAAGVRQVVYLGGPRPTAEAVSEHLASRAEVGDILTGGSVPALALQASMVIGRGSTSFDLLGTARLSPWVPVPRWMRNTSRPVAVADVVHYLLAAADLERPVTGTFDVSGPEALSYLALVQRYARVTGLRVRFPVPAPLWSHGLAAKLTGLVTAVPSAVARPLFESLDHDLEPTNDDVTAVLPAPPGGPTTVDNAIRDTLAGSGSPTASATPFVDELVVPSAAGPDEVWRTITGLGGANGWRTIPLVWTLRGALDHLAGGVGLYRGRAPEITDGDVVDSWTVLHRDDDARRLVLRADMRMPGHTVLEMGVERHDGGTRYRQKITFTPDNLAGRLYWQVQKPLHDVVFTTMAHGIARSSSSEGPRAVVEALRDAANHVAARLR</sequence>
<dbReference type="RefSeq" id="WP_259623239.1">
    <property type="nucleotide sequence ID" value="NZ_JANYMP010000005.1"/>
</dbReference>
<keyword evidence="1" id="KW-1133">Transmembrane helix</keyword>
<dbReference type="Pfam" id="PF11066">
    <property type="entry name" value="DUF2867"/>
    <property type="match status" value="1"/>
</dbReference>
<dbReference type="Gene3D" id="3.40.50.720">
    <property type="entry name" value="NAD(P)-binding Rossmann-like Domain"/>
    <property type="match status" value="1"/>
</dbReference>
<dbReference type="Proteomes" id="UP001141259">
    <property type="component" value="Unassembled WGS sequence"/>
</dbReference>
<comment type="caution">
    <text evidence="3">The sequence shown here is derived from an EMBL/GenBank/DDBJ whole genome shotgun (WGS) entry which is preliminary data.</text>
</comment>
<dbReference type="SUPFAM" id="SSF55961">
    <property type="entry name" value="Bet v1-like"/>
    <property type="match status" value="1"/>
</dbReference>
<dbReference type="InterPro" id="IPR036291">
    <property type="entry name" value="NAD(P)-bd_dom_sf"/>
</dbReference>
<feature type="domain" description="NAD(P)-binding" evidence="2">
    <location>
        <begin position="16"/>
        <end position="113"/>
    </location>
</feature>
<reference evidence="3" key="1">
    <citation type="submission" date="2022-08" db="EMBL/GenBank/DDBJ databases">
        <authorList>
            <person name="Tistechok S."/>
            <person name="Samborskyy M."/>
            <person name="Roman I."/>
        </authorList>
    </citation>
    <scope>NUCLEOTIDE SEQUENCE</scope>
    <source>
        <strain evidence="3">DSM 103496</strain>
    </source>
</reference>
<dbReference type="EMBL" id="JANYMP010000005">
    <property type="protein sequence ID" value="MCS7477725.1"/>
    <property type="molecule type" value="Genomic_DNA"/>
</dbReference>
<accession>A0A9X2VJ74</accession>
<dbReference type="PANTHER" id="PTHR12126:SF11">
    <property type="entry name" value="NADH DEHYDROGENASE [UBIQUINONE] 1 ALPHA SUBCOMPLEX SUBUNIT 9, MITOCHONDRIAL"/>
    <property type="match status" value="1"/>
</dbReference>
<evidence type="ECO:0000313" key="3">
    <source>
        <dbReference type="EMBL" id="MCS7477725.1"/>
    </source>
</evidence>
<dbReference type="AlphaFoldDB" id="A0A9X2VJ74"/>
<feature type="transmembrane region" description="Helical" evidence="1">
    <location>
        <begin position="12"/>
        <end position="33"/>
    </location>
</feature>
<gene>
    <name evidence="3" type="ORF">NZH93_12745</name>
</gene>
<dbReference type="InterPro" id="IPR021295">
    <property type="entry name" value="DUF2867"/>
</dbReference>
<keyword evidence="1" id="KW-0472">Membrane</keyword>
<dbReference type="InterPro" id="IPR051207">
    <property type="entry name" value="ComplexI_NDUFA9_subunit"/>
</dbReference>
<organism evidence="3 4">
    <name type="scientific">Umezawaea endophytica</name>
    <dbReference type="NCBI Taxonomy" id="1654476"/>
    <lineage>
        <taxon>Bacteria</taxon>
        <taxon>Bacillati</taxon>
        <taxon>Actinomycetota</taxon>
        <taxon>Actinomycetes</taxon>
        <taxon>Pseudonocardiales</taxon>
        <taxon>Pseudonocardiaceae</taxon>
        <taxon>Umezawaea</taxon>
    </lineage>
</organism>
<name>A0A9X2VJ74_9PSEU</name>